<feature type="compositionally biased region" description="Low complexity" evidence="1">
    <location>
        <begin position="100"/>
        <end position="109"/>
    </location>
</feature>
<sequence>MDIDGFRALLDAHGGDPARWPAAARDDALVLLAAEPRARAVLDDARRLDALIRAAAPEPRGNGTGRDTAFLNRLKAIPAERPQIVVIDGGRGTIAAATAQPATTAQPVVQPGPLPDQSPRTRPHHQPKTVSDRTSTTGRSPAFAARLGGAVAAAALLMGMLIGGNGWMTGAALALDTSNDIDIAAVLYAEQGTLEEPQ</sequence>
<name>A0ABQ1I8X3_9PROT</name>
<feature type="region of interest" description="Disordered" evidence="1">
    <location>
        <begin position="100"/>
        <end position="140"/>
    </location>
</feature>
<evidence type="ECO:0000313" key="3">
    <source>
        <dbReference type="EMBL" id="GGB24135.1"/>
    </source>
</evidence>
<keyword evidence="4" id="KW-1185">Reference proteome</keyword>
<gene>
    <name evidence="3" type="ORF">GCM10011505_01750</name>
</gene>
<keyword evidence="2" id="KW-0812">Transmembrane</keyword>
<evidence type="ECO:0000313" key="4">
    <source>
        <dbReference type="Proteomes" id="UP000603352"/>
    </source>
</evidence>
<feature type="compositionally biased region" description="Polar residues" evidence="1">
    <location>
        <begin position="128"/>
        <end position="139"/>
    </location>
</feature>
<keyword evidence="2" id="KW-1133">Transmembrane helix</keyword>
<feature type="transmembrane region" description="Helical" evidence="2">
    <location>
        <begin position="143"/>
        <end position="163"/>
    </location>
</feature>
<dbReference type="EMBL" id="BMDZ01000001">
    <property type="protein sequence ID" value="GGB24135.1"/>
    <property type="molecule type" value="Genomic_DNA"/>
</dbReference>
<dbReference type="RefSeq" id="WP_188574120.1">
    <property type="nucleotide sequence ID" value="NZ_BMDZ01000001.1"/>
</dbReference>
<comment type="caution">
    <text evidence="3">The sequence shown here is derived from an EMBL/GenBank/DDBJ whole genome shotgun (WGS) entry which is preliminary data.</text>
</comment>
<reference evidence="4" key="1">
    <citation type="journal article" date="2019" name="Int. J. Syst. Evol. Microbiol.">
        <title>The Global Catalogue of Microorganisms (GCM) 10K type strain sequencing project: providing services to taxonomists for standard genome sequencing and annotation.</title>
        <authorList>
            <consortium name="The Broad Institute Genomics Platform"/>
            <consortium name="The Broad Institute Genome Sequencing Center for Infectious Disease"/>
            <person name="Wu L."/>
            <person name="Ma J."/>
        </authorList>
    </citation>
    <scope>NUCLEOTIDE SEQUENCE [LARGE SCALE GENOMIC DNA]</scope>
    <source>
        <strain evidence="4">CGMCC 1.10188</strain>
    </source>
</reference>
<keyword evidence="2" id="KW-0472">Membrane</keyword>
<proteinExistence type="predicted"/>
<evidence type="ECO:0000256" key="2">
    <source>
        <dbReference type="SAM" id="Phobius"/>
    </source>
</evidence>
<dbReference type="Proteomes" id="UP000603352">
    <property type="component" value="Unassembled WGS sequence"/>
</dbReference>
<organism evidence="3 4">
    <name type="scientific">Tistrella bauzanensis</name>
    <dbReference type="NCBI Taxonomy" id="657419"/>
    <lineage>
        <taxon>Bacteria</taxon>
        <taxon>Pseudomonadati</taxon>
        <taxon>Pseudomonadota</taxon>
        <taxon>Alphaproteobacteria</taxon>
        <taxon>Geminicoccales</taxon>
        <taxon>Geminicoccaceae</taxon>
        <taxon>Tistrella</taxon>
    </lineage>
</organism>
<evidence type="ECO:0000256" key="1">
    <source>
        <dbReference type="SAM" id="MobiDB-lite"/>
    </source>
</evidence>
<protein>
    <submittedName>
        <fullName evidence="3">Uncharacterized protein</fullName>
    </submittedName>
</protein>
<accession>A0ABQ1I8X3</accession>